<feature type="domain" description="Inhibitor I9" evidence="2">
    <location>
        <begin position="54"/>
        <end position="120"/>
    </location>
</feature>
<dbReference type="GO" id="GO:0004866">
    <property type="term" value="F:endopeptidase inhibitor activity"/>
    <property type="evidence" value="ECO:0007669"/>
    <property type="project" value="TreeGrafter"/>
</dbReference>
<evidence type="ECO:0000256" key="1">
    <source>
        <dbReference type="ARBA" id="ARBA00038069"/>
    </source>
</evidence>
<keyword evidence="4" id="KW-1185">Reference proteome</keyword>
<comment type="caution">
    <text evidence="3">The sequence shown here is derived from an EMBL/GenBank/DDBJ whole genome shotgun (WGS) entry which is preliminary data.</text>
</comment>
<proteinExistence type="inferred from homology"/>
<gene>
    <name evidence="3" type="ORF">EMPS_03772</name>
</gene>
<sequence>MTSDNEANAFSASVLPVGTKVPGANTAYPLATAPGTAAKGHGAPAAHNNAMNQVIVVFKANTPKNEIEAAEKDITSQGGEITQRYTTALLGFAAKVPDNAFQSLTLHPQVDYVEADGEVSAYAKNLIQA</sequence>
<evidence type="ECO:0000313" key="4">
    <source>
        <dbReference type="Proteomes" id="UP000827284"/>
    </source>
</evidence>
<dbReference type="Pfam" id="PF05922">
    <property type="entry name" value="Inhibitor_I9"/>
    <property type="match status" value="1"/>
</dbReference>
<dbReference type="AlphaFoldDB" id="A0A9P3LUW9"/>
<dbReference type="PANTHER" id="PTHR28288">
    <property type="entry name" value="PROTEASE B INHIBITOR 2"/>
    <property type="match status" value="1"/>
</dbReference>
<dbReference type="GO" id="GO:0042144">
    <property type="term" value="P:vacuole fusion, non-autophagic"/>
    <property type="evidence" value="ECO:0007669"/>
    <property type="project" value="TreeGrafter"/>
</dbReference>
<reference evidence="3" key="1">
    <citation type="submission" date="2021-11" db="EMBL/GenBank/DDBJ databases">
        <authorList>
            <person name="Herlambang A."/>
            <person name="Guo Y."/>
            <person name="Takashima Y."/>
            <person name="Nishizawa T."/>
        </authorList>
    </citation>
    <scope>NUCLEOTIDE SEQUENCE</scope>
    <source>
        <strain evidence="3">E1425</strain>
    </source>
</reference>
<dbReference type="EMBL" id="BQFW01000005">
    <property type="protein sequence ID" value="GJJ71422.1"/>
    <property type="molecule type" value="Genomic_DNA"/>
</dbReference>
<dbReference type="Proteomes" id="UP000827284">
    <property type="component" value="Unassembled WGS sequence"/>
</dbReference>
<dbReference type="SUPFAM" id="SSF54897">
    <property type="entry name" value="Protease propeptides/inhibitors"/>
    <property type="match status" value="1"/>
</dbReference>
<name>A0A9P3LUW9_9FUNG</name>
<dbReference type="PANTHER" id="PTHR28288:SF2">
    <property type="entry name" value="PROTEASE B INHIBITOR 2"/>
    <property type="match status" value="1"/>
</dbReference>
<organism evidence="3 4">
    <name type="scientific">Entomortierella parvispora</name>
    <dbReference type="NCBI Taxonomy" id="205924"/>
    <lineage>
        <taxon>Eukaryota</taxon>
        <taxon>Fungi</taxon>
        <taxon>Fungi incertae sedis</taxon>
        <taxon>Mucoromycota</taxon>
        <taxon>Mortierellomycotina</taxon>
        <taxon>Mortierellomycetes</taxon>
        <taxon>Mortierellales</taxon>
        <taxon>Mortierellaceae</taxon>
        <taxon>Entomortierella</taxon>
    </lineage>
</organism>
<dbReference type="InterPro" id="IPR010259">
    <property type="entry name" value="S8pro/Inhibitor_I9"/>
</dbReference>
<dbReference type="InterPro" id="IPR052471">
    <property type="entry name" value="PBI_I9"/>
</dbReference>
<dbReference type="Gene3D" id="3.30.70.80">
    <property type="entry name" value="Peptidase S8 propeptide/proteinase inhibitor I9"/>
    <property type="match status" value="1"/>
</dbReference>
<accession>A0A9P3LUW9</accession>
<dbReference type="OrthoDB" id="5518345at2759"/>
<reference evidence="3" key="2">
    <citation type="journal article" date="2022" name="Microbiol. Resour. Announc.">
        <title>Whole-Genome Sequence of Entomortierella parvispora E1425, a Mucoromycotan Fungus Associated with Burkholderiaceae-Related Endosymbiotic Bacteria.</title>
        <authorList>
            <person name="Herlambang A."/>
            <person name="Guo Y."/>
            <person name="Takashima Y."/>
            <person name="Narisawa K."/>
            <person name="Ohta H."/>
            <person name="Nishizawa T."/>
        </authorList>
    </citation>
    <scope>NUCLEOTIDE SEQUENCE</scope>
    <source>
        <strain evidence="3">E1425</strain>
    </source>
</reference>
<dbReference type="InterPro" id="IPR037045">
    <property type="entry name" value="S8pro/Inhibitor_I9_sf"/>
</dbReference>
<comment type="similarity">
    <text evidence="1">Belongs to the protease inhibitor I9 family.</text>
</comment>
<evidence type="ECO:0000313" key="3">
    <source>
        <dbReference type="EMBL" id="GJJ71422.1"/>
    </source>
</evidence>
<evidence type="ECO:0000259" key="2">
    <source>
        <dbReference type="Pfam" id="PF05922"/>
    </source>
</evidence>
<protein>
    <recommendedName>
        <fullName evidence="2">Inhibitor I9 domain-containing protein</fullName>
    </recommendedName>
</protein>